<sequence length="376" mass="42536">MKIRQLFILFLILLTSTFAISACMFIREPVNHSLNSENGSASTSITSASKPTSDNDMNQTVFEPIPFERNTVVEEEQRKETEQQNGYVTTSAVNLREGPSTDYRVITTVPAGETVIVTNGSEYWLEVEYGQYTGFMSAQYVKPNSENEGFSEEETLLVANNQQIPILMYHAIDEYAGKGIQELYVTPANFKAQMEYIKSEGFTPVTFEDLQNIDQFEKPIMITFDDGYKNNMNAYDILKELTDAQFQAKATIFMVGKKIDTKSGLSTAQLKQLSDSGIISIQSHTQTHPNLTEVTDLTTELRDIKWKLESITGKPVIAFAYPSGKYDDRVLAETKKYYEYAVTTIPGVASLDEPYQLKRIRINYSTSLDEFIQLLR</sequence>
<feature type="chain" id="PRO_5039394194" evidence="4">
    <location>
        <begin position="22"/>
        <end position="376"/>
    </location>
</feature>
<dbReference type="Gene3D" id="3.20.20.370">
    <property type="entry name" value="Glycoside hydrolase/deacetylase"/>
    <property type="match status" value="1"/>
</dbReference>
<feature type="signal peptide" evidence="4">
    <location>
        <begin position="1"/>
        <end position="21"/>
    </location>
</feature>
<dbReference type="Gene3D" id="2.30.30.40">
    <property type="entry name" value="SH3 Domains"/>
    <property type="match status" value="1"/>
</dbReference>
<evidence type="ECO:0000256" key="4">
    <source>
        <dbReference type="SAM" id="SignalP"/>
    </source>
</evidence>
<gene>
    <name evidence="7" type="ORF">OE104_01265</name>
</gene>
<feature type="domain" description="SH3b" evidence="6">
    <location>
        <begin position="83"/>
        <end position="145"/>
    </location>
</feature>
<dbReference type="PROSITE" id="PS51257">
    <property type="entry name" value="PROKAR_LIPOPROTEIN"/>
    <property type="match status" value="1"/>
</dbReference>
<dbReference type="SMART" id="SM00287">
    <property type="entry name" value="SH3b"/>
    <property type="match status" value="1"/>
</dbReference>
<dbReference type="Proteomes" id="UP001164718">
    <property type="component" value="Chromosome"/>
</dbReference>
<dbReference type="GO" id="GO:0005975">
    <property type="term" value="P:carbohydrate metabolic process"/>
    <property type="evidence" value="ECO:0007669"/>
    <property type="project" value="InterPro"/>
</dbReference>
<evidence type="ECO:0000259" key="5">
    <source>
        <dbReference type="PROSITE" id="PS51677"/>
    </source>
</evidence>
<proteinExistence type="predicted"/>
<dbReference type="EMBL" id="CP106878">
    <property type="protein sequence ID" value="WAA10030.1"/>
    <property type="molecule type" value="Genomic_DNA"/>
</dbReference>
<organism evidence="7 8">
    <name type="scientific">Fervidibacillus albus</name>
    <dbReference type="NCBI Taxonomy" id="2980026"/>
    <lineage>
        <taxon>Bacteria</taxon>
        <taxon>Bacillati</taxon>
        <taxon>Bacillota</taxon>
        <taxon>Bacilli</taxon>
        <taxon>Bacillales</taxon>
        <taxon>Bacillaceae</taxon>
        <taxon>Fervidibacillus</taxon>
    </lineage>
</organism>
<dbReference type="AlphaFoldDB" id="A0A9E8LUP7"/>
<dbReference type="InterPro" id="IPR002509">
    <property type="entry name" value="NODB_dom"/>
</dbReference>
<dbReference type="InterPro" id="IPR003646">
    <property type="entry name" value="SH3-like_bac-type"/>
</dbReference>
<feature type="domain" description="NodB homology" evidence="5">
    <location>
        <begin position="218"/>
        <end position="376"/>
    </location>
</feature>
<dbReference type="PANTHER" id="PTHR34216">
    <property type="match status" value="1"/>
</dbReference>
<evidence type="ECO:0000313" key="7">
    <source>
        <dbReference type="EMBL" id="WAA10030.1"/>
    </source>
</evidence>
<dbReference type="InterPro" id="IPR011330">
    <property type="entry name" value="Glyco_hydro/deAcase_b/a-brl"/>
</dbReference>
<comment type="subcellular location">
    <subcellularLocation>
        <location evidence="1">Secreted</location>
    </subcellularLocation>
</comment>
<dbReference type="GO" id="GO:0005576">
    <property type="term" value="C:extracellular region"/>
    <property type="evidence" value="ECO:0007669"/>
    <property type="project" value="UniProtKB-SubCell"/>
</dbReference>
<dbReference type="InterPro" id="IPR051398">
    <property type="entry name" value="Polysacch_Deacetylase"/>
</dbReference>
<dbReference type="RefSeq" id="WP_275417812.1">
    <property type="nucleotide sequence ID" value="NZ_CP106878.1"/>
</dbReference>
<dbReference type="CDD" id="cd10918">
    <property type="entry name" value="CE4_NodB_like_5s_6s"/>
    <property type="match status" value="1"/>
</dbReference>
<dbReference type="KEGG" id="faf:OE104_01265"/>
<evidence type="ECO:0000313" key="8">
    <source>
        <dbReference type="Proteomes" id="UP001164718"/>
    </source>
</evidence>
<keyword evidence="2 4" id="KW-0732">Signal</keyword>
<dbReference type="Pfam" id="PF01522">
    <property type="entry name" value="Polysacc_deac_1"/>
    <property type="match status" value="1"/>
</dbReference>
<feature type="region of interest" description="Disordered" evidence="3">
    <location>
        <begin position="36"/>
        <end position="59"/>
    </location>
</feature>
<dbReference type="SUPFAM" id="SSF88713">
    <property type="entry name" value="Glycoside hydrolase/deacetylase"/>
    <property type="match status" value="1"/>
</dbReference>
<dbReference type="PANTHER" id="PTHR34216:SF3">
    <property type="entry name" value="POLY-BETA-1,6-N-ACETYL-D-GLUCOSAMINE N-DEACETYLASE"/>
    <property type="match status" value="1"/>
</dbReference>
<evidence type="ECO:0000256" key="3">
    <source>
        <dbReference type="SAM" id="MobiDB-lite"/>
    </source>
</evidence>
<evidence type="ECO:0000256" key="2">
    <source>
        <dbReference type="ARBA" id="ARBA00022729"/>
    </source>
</evidence>
<keyword evidence="8" id="KW-1185">Reference proteome</keyword>
<protein>
    <submittedName>
        <fullName evidence="7">Polysaccharide deacetylase family protein</fullName>
    </submittedName>
</protein>
<evidence type="ECO:0000259" key="6">
    <source>
        <dbReference type="PROSITE" id="PS51781"/>
    </source>
</evidence>
<dbReference type="PROSITE" id="PS51781">
    <property type="entry name" value="SH3B"/>
    <property type="match status" value="1"/>
</dbReference>
<evidence type="ECO:0000256" key="1">
    <source>
        <dbReference type="ARBA" id="ARBA00004613"/>
    </source>
</evidence>
<dbReference type="Pfam" id="PF08239">
    <property type="entry name" value="SH3_3"/>
    <property type="match status" value="1"/>
</dbReference>
<dbReference type="GO" id="GO:0016810">
    <property type="term" value="F:hydrolase activity, acting on carbon-nitrogen (but not peptide) bonds"/>
    <property type="evidence" value="ECO:0007669"/>
    <property type="project" value="InterPro"/>
</dbReference>
<reference evidence="7" key="1">
    <citation type="submission" date="2022-09" db="EMBL/GenBank/DDBJ databases">
        <title>Complete Genomes of Fervidibacillus albus and Fervidibacillus halotolerans isolated from tidal flat sediments.</title>
        <authorList>
            <person name="Kwon K.K."/>
            <person name="Yang S.-H."/>
            <person name="Park M.J."/>
            <person name="Oh H.-M."/>
        </authorList>
    </citation>
    <scope>NUCLEOTIDE SEQUENCE</scope>
    <source>
        <strain evidence="7">MEBiC13591</strain>
    </source>
</reference>
<accession>A0A9E8LUP7</accession>
<dbReference type="PROSITE" id="PS51677">
    <property type="entry name" value="NODB"/>
    <property type="match status" value="1"/>
</dbReference>
<name>A0A9E8LUP7_9BACI</name>